<name>A0ABP6LSN7_9MICC</name>
<dbReference type="InterPro" id="IPR001647">
    <property type="entry name" value="HTH_TetR"/>
</dbReference>
<dbReference type="SUPFAM" id="SSF48498">
    <property type="entry name" value="Tetracyclin repressor-like, C-terminal domain"/>
    <property type="match status" value="1"/>
</dbReference>
<evidence type="ECO:0000259" key="4">
    <source>
        <dbReference type="PROSITE" id="PS50977"/>
    </source>
</evidence>
<comment type="caution">
    <text evidence="5">The sequence shown here is derived from an EMBL/GenBank/DDBJ whole genome shotgun (WGS) entry which is preliminary data.</text>
</comment>
<dbReference type="InterPro" id="IPR009057">
    <property type="entry name" value="Homeodomain-like_sf"/>
</dbReference>
<dbReference type="Pfam" id="PF17920">
    <property type="entry name" value="TetR_C_16"/>
    <property type="match status" value="1"/>
</dbReference>
<dbReference type="Proteomes" id="UP001500236">
    <property type="component" value="Unassembled WGS sequence"/>
</dbReference>
<protein>
    <submittedName>
        <fullName evidence="5">TetR family transcriptional regulator</fullName>
    </submittedName>
</protein>
<dbReference type="RefSeq" id="WP_344684724.1">
    <property type="nucleotide sequence ID" value="NZ_BAAAVT010000005.1"/>
</dbReference>
<dbReference type="Gene3D" id="1.10.10.60">
    <property type="entry name" value="Homeodomain-like"/>
    <property type="match status" value="1"/>
</dbReference>
<dbReference type="PROSITE" id="PS50977">
    <property type="entry name" value="HTH_TETR_2"/>
    <property type="match status" value="1"/>
</dbReference>
<evidence type="ECO:0000256" key="3">
    <source>
        <dbReference type="SAM" id="MobiDB-lite"/>
    </source>
</evidence>
<keyword evidence="1 2" id="KW-0238">DNA-binding</keyword>
<evidence type="ECO:0000256" key="1">
    <source>
        <dbReference type="ARBA" id="ARBA00023125"/>
    </source>
</evidence>
<dbReference type="PANTHER" id="PTHR30055">
    <property type="entry name" value="HTH-TYPE TRANSCRIPTIONAL REGULATOR RUTR"/>
    <property type="match status" value="1"/>
</dbReference>
<dbReference type="PANTHER" id="PTHR30055:SF235">
    <property type="entry name" value="TRANSCRIPTIONAL REGULATORY PROTEIN"/>
    <property type="match status" value="1"/>
</dbReference>
<feature type="domain" description="HTH tetR-type" evidence="4">
    <location>
        <begin position="26"/>
        <end position="86"/>
    </location>
</feature>
<gene>
    <name evidence="5" type="ORF">GCM10010529_10020</name>
</gene>
<dbReference type="InterPro" id="IPR041678">
    <property type="entry name" value="TetR_C_16"/>
</dbReference>
<evidence type="ECO:0000256" key="2">
    <source>
        <dbReference type="PROSITE-ProRule" id="PRU00335"/>
    </source>
</evidence>
<dbReference type="Pfam" id="PF00440">
    <property type="entry name" value="TetR_N"/>
    <property type="match status" value="1"/>
</dbReference>
<dbReference type="EMBL" id="BAAAVT010000005">
    <property type="protein sequence ID" value="GAA3058221.1"/>
    <property type="molecule type" value="Genomic_DNA"/>
</dbReference>
<dbReference type="InterPro" id="IPR036271">
    <property type="entry name" value="Tet_transcr_reg_TetR-rel_C_sf"/>
</dbReference>
<dbReference type="SUPFAM" id="SSF46689">
    <property type="entry name" value="Homeodomain-like"/>
    <property type="match status" value="1"/>
</dbReference>
<dbReference type="Gene3D" id="1.10.357.10">
    <property type="entry name" value="Tetracycline Repressor, domain 2"/>
    <property type="match status" value="1"/>
</dbReference>
<evidence type="ECO:0000313" key="5">
    <source>
        <dbReference type="EMBL" id="GAA3058221.1"/>
    </source>
</evidence>
<feature type="DNA-binding region" description="H-T-H motif" evidence="2">
    <location>
        <begin position="49"/>
        <end position="68"/>
    </location>
</feature>
<organism evidence="5 6">
    <name type="scientific">Nesterenkonia aethiopica</name>
    <dbReference type="NCBI Taxonomy" id="269144"/>
    <lineage>
        <taxon>Bacteria</taxon>
        <taxon>Bacillati</taxon>
        <taxon>Actinomycetota</taxon>
        <taxon>Actinomycetes</taxon>
        <taxon>Micrococcales</taxon>
        <taxon>Micrococcaceae</taxon>
        <taxon>Nesterenkonia</taxon>
    </lineage>
</organism>
<dbReference type="InterPro" id="IPR050109">
    <property type="entry name" value="HTH-type_TetR-like_transc_reg"/>
</dbReference>
<feature type="region of interest" description="Disordered" evidence="3">
    <location>
        <begin position="1"/>
        <end position="29"/>
    </location>
</feature>
<reference evidence="6" key="1">
    <citation type="journal article" date="2019" name="Int. J. Syst. Evol. Microbiol.">
        <title>The Global Catalogue of Microorganisms (GCM) 10K type strain sequencing project: providing services to taxonomists for standard genome sequencing and annotation.</title>
        <authorList>
            <consortium name="The Broad Institute Genomics Platform"/>
            <consortium name="The Broad Institute Genome Sequencing Center for Infectious Disease"/>
            <person name="Wu L."/>
            <person name="Ma J."/>
        </authorList>
    </citation>
    <scope>NUCLEOTIDE SEQUENCE [LARGE SCALE GENOMIC DNA]</scope>
    <source>
        <strain evidence="6">JCM 14309</strain>
    </source>
</reference>
<proteinExistence type="predicted"/>
<keyword evidence="6" id="KW-1185">Reference proteome</keyword>
<evidence type="ECO:0000313" key="6">
    <source>
        <dbReference type="Proteomes" id="UP001500236"/>
    </source>
</evidence>
<accession>A0ABP6LSN7</accession>
<sequence length="206" mass="22205">MVADADPDPQPGESARYGKGRRAGRPDTKGQILAAARESFAEAGYEKASLRGIAARAGVDPALVHHYFGTKEKLFAAAVDVPFEPQGVAAAVQEAPLELRGRRLVHVFLGVWDDPVRRAPLLALLRAAMSQDSAAALLRGFGRRVMVARIAQGMTGEDRELRAEAAVAQLFGLVIARHVLRIEPMASASVEELEELVGPVIQQYFD</sequence>
<dbReference type="PRINTS" id="PR00455">
    <property type="entry name" value="HTHTETR"/>
</dbReference>